<evidence type="ECO:0000256" key="1">
    <source>
        <dbReference type="SAM" id="MobiDB-lite"/>
    </source>
</evidence>
<evidence type="ECO:0000313" key="3">
    <source>
        <dbReference type="Proteomes" id="UP000297910"/>
    </source>
</evidence>
<organism evidence="2 3">
    <name type="scientific">Botrytis paeoniae</name>
    <dbReference type="NCBI Taxonomy" id="278948"/>
    <lineage>
        <taxon>Eukaryota</taxon>
        <taxon>Fungi</taxon>
        <taxon>Dikarya</taxon>
        <taxon>Ascomycota</taxon>
        <taxon>Pezizomycotina</taxon>
        <taxon>Leotiomycetes</taxon>
        <taxon>Helotiales</taxon>
        <taxon>Sclerotiniaceae</taxon>
        <taxon>Botrytis</taxon>
    </lineage>
</organism>
<accession>A0A4Z1FLP7</accession>
<dbReference type="Proteomes" id="UP000297910">
    <property type="component" value="Unassembled WGS sequence"/>
</dbReference>
<name>A0A4Z1FLP7_9HELO</name>
<comment type="caution">
    <text evidence="2">The sequence shown here is derived from an EMBL/GenBank/DDBJ whole genome shotgun (WGS) entry which is preliminary data.</text>
</comment>
<sequence>MSALYSPEATHYEGPEEPKLPKSEKEDNDDFSKADEEELFLERHDFPSHQKQHSYKRKSTS</sequence>
<keyword evidence="3" id="KW-1185">Reference proteome</keyword>
<proteinExistence type="predicted"/>
<protein>
    <submittedName>
        <fullName evidence="2">Uncharacterized protein</fullName>
    </submittedName>
</protein>
<gene>
    <name evidence="2" type="ORF">BPAE_0073g00300</name>
</gene>
<dbReference type="EMBL" id="PQXI01000073">
    <property type="protein sequence ID" value="TGO25764.1"/>
    <property type="molecule type" value="Genomic_DNA"/>
</dbReference>
<feature type="region of interest" description="Disordered" evidence="1">
    <location>
        <begin position="1"/>
        <end position="61"/>
    </location>
</feature>
<reference evidence="2 3" key="1">
    <citation type="submission" date="2017-12" db="EMBL/GenBank/DDBJ databases">
        <title>Comparative genomics of Botrytis spp.</title>
        <authorList>
            <person name="Valero-Jimenez C.A."/>
            <person name="Tapia P."/>
            <person name="Veloso J."/>
            <person name="Silva-Moreno E."/>
            <person name="Staats M."/>
            <person name="Valdes J.H."/>
            <person name="Van Kan J.A.L."/>
        </authorList>
    </citation>
    <scope>NUCLEOTIDE SEQUENCE [LARGE SCALE GENOMIC DNA]</scope>
    <source>
        <strain evidence="2 3">Bp0003</strain>
    </source>
</reference>
<feature type="compositionally biased region" description="Basic residues" evidence="1">
    <location>
        <begin position="50"/>
        <end position="61"/>
    </location>
</feature>
<feature type="compositionally biased region" description="Basic and acidic residues" evidence="1">
    <location>
        <begin position="10"/>
        <end position="48"/>
    </location>
</feature>
<dbReference type="AlphaFoldDB" id="A0A4Z1FLP7"/>
<evidence type="ECO:0000313" key="2">
    <source>
        <dbReference type="EMBL" id="TGO25764.1"/>
    </source>
</evidence>